<dbReference type="PANTHER" id="PTHR30255:SF2">
    <property type="entry name" value="SINGLE-STRANDED-DNA-SPECIFIC EXONUCLEASE RECJ"/>
    <property type="match status" value="1"/>
</dbReference>
<dbReference type="GO" id="GO:0003676">
    <property type="term" value="F:nucleic acid binding"/>
    <property type="evidence" value="ECO:0007669"/>
    <property type="project" value="InterPro"/>
</dbReference>
<dbReference type="PATRIC" id="fig|1618586.3.peg.155"/>
<dbReference type="Pfam" id="PF01368">
    <property type="entry name" value="DHH"/>
    <property type="match status" value="1"/>
</dbReference>
<feature type="domain" description="DHHA1" evidence="8">
    <location>
        <begin position="335"/>
        <end position="418"/>
    </location>
</feature>
<dbReference type="GO" id="GO:0006281">
    <property type="term" value="P:DNA repair"/>
    <property type="evidence" value="ECO:0007669"/>
    <property type="project" value="InterPro"/>
</dbReference>
<dbReference type="NCBIfam" id="TIGR00644">
    <property type="entry name" value="recJ"/>
    <property type="match status" value="1"/>
</dbReference>
<evidence type="ECO:0000313" key="11">
    <source>
        <dbReference type="Proteomes" id="UP000034803"/>
    </source>
</evidence>
<dbReference type="GO" id="GO:0006310">
    <property type="term" value="P:DNA recombination"/>
    <property type="evidence" value="ECO:0007669"/>
    <property type="project" value="InterPro"/>
</dbReference>
<dbReference type="GO" id="GO:0008409">
    <property type="term" value="F:5'-3' exonuclease activity"/>
    <property type="evidence" value="ECO:0007669"/>
    <property type="project" value="InterPro"/>
</dbReference>
<gene>
    <name evidence="10" type="ORF">UR21_C0002G0064</name>
</gene>
<evidence type="ECO:0000259" key="9">
    <source>
        <dbReference type="Pfam" id="PF17768"/>
    </source>
</evidence>
<evidence type="ECO:0000256" key="4">
    <source>
        <dbReference type="ARBA" id="ARBA00022801"/>
    </source>
</evidence>
<evidence type="ECO:0000259" key="8">
    <source>
        <dbReference type="Pfam" id="PF02272"/>
    </source>
</evidence>
<keyword evidence="4" id="KW-0378">Hydrolase</keyword>
<keyword evidence="6" id="KW-0175">Coiled coil</keyword>
<dbReference type="Proteomes" id="UP000034803">
    <property type="component" value="Unassembled WGS sequence"/>
</dbReference>
<keyword evidence="3" id="KW-0540">Nuclease</keyword>
<evidence type="ECO:0000256" key="3">
    <source>
        <dbReference type="ARBA" id="ARBA00022722"/>
    </source>
</evidence>
<dbReference type="InterPro" id="IPR041122">
    <property type="entry name" value="RecJ_OB"/>
</dbReference>
<keyword evidence="5 10" id="KW-0269">Exonuclease</keyword>
<feature type="domain" description="DDH" evidence="7">
    <location>
        <begin position="75"/>
        <end position="215"/>
    </location>
</feature>
<comment type="caution">
    <text evidence="10">The sequence shown here is derived from an EMBL/GenBank/DDBJ whole genome shotgun (WGS) entry which is preliminary data.</text>
</comment>
<feature type="domain" description="RecJ OB" evidence="9">
    <location>
        <begin position="435"/>
        <end position="540"/>
    </location>
</feature>
<dbReference type="InterPro" id="IPR001667">
    <property type="entry name" value="DDH_dom"/>
</dbReference>
<dbReference type="Gene3D" id="2.40.50.460">
    <property type="match status" value="1"/>
</dbReference>
<evidence type="ECO:0000256" key="1">
    <source>
        <dbReference type="ARBA" id="ARBA00005915"/>
    </source>
</evidence>
<sequence>MLYYYTSMKWQILSESKDITKTLLDNRGIKSKKEKEDFLKPRNPLDISLEEFGINKNKLKEVVKRLKEAKKKNERIVIFGDYDCDGICATAILWENLYSLGFDCLPYIPNRFSEGYGIKVESINKLKEKYEEDKKSSPIKLIITVDNGIVAYDAISKAKDLGIDVIVCDHHTLGDKKLTTKFILHSTKICGSALAYVLSSQFSKKIKGLELAAIGTISDQMQLIGVNRSIVKWGLEELSKTGRIGLKALINESKLTKVGVYEIGYILAPRINAMGRLANALDSLRLLCTKDSKKAFDLAKILGETNVQRQKIVDEVLNKALKQVKVESNEIIVISGDYNEGVIGLASGKVTEKYYRPSVVFSINKEISKASARSIYGFNIIEVIKSTKLILEGGGHPMAAGFSIKTEKIEEFTKKLIKISKPLLTDGILSKKLKIDMSLDFRQIDQKLIDLLKKFEPTGYGNFQPVFMTKKAEIIESKSIGSDGKHLKLKIRQSKITLDAVWFNYDLSKINQKTKLIDIAYTTEENTWNNRSLIQLKIKDINIT</sequence>
<evidence type="ECO:0000313" key="10">
    <source>
        <dbReference type="EMBL" id="KKP32145.1"/>
    </source>
</evidence>
<organism evidence="10 11">
    <name type="scientific">Candidatus Woesebacteria bacterium GW2011_GWC2_31_9</name>
    <dbReference type="NCBI Taxonomy" id="1618586"/>
    <lineage>
        <taxon>Bacteria</taxon>
        <taxon>Candidatus Woeseibacteriota</taxon>
    </lineage>
</organism>
<evidence type="ECO:0000256" key="2">
    <source>
        <dbReference type="ARBA" id="ARBA00019841"/>
    </source>
</evidence>
<accession>A0A0G0B033</accession>
<evidence type="ECO:0000256" key="6">
    <source>
        <dbReference type="SAM" id="Coils"/>
    </source>
</evidence>
<dbReference type="InterPro" id="IPR038763">
    <property type="entry name" value="DHH_sf"/>
</dbReference>
<dbReference type="Gene3D" id="3.90.1640.30">
    <property type="match status" value="1"/>
</dbReference>
<dbReference type="InterPro" id="IPR051673">
    <property type="entry name" value="SSDNA_exonuclease_RecJ"/>
</dbReference>
<dbReference type="EMBL" id="LBOI01000002">
    <property type="protein sequence ID" value="KKP32145.1"/>
    <property type="molecule type" value="Genomic_DNA"/>
</dbReference>
<dbReference type="PANTHER" id="PTHR30255">
    <property type="entry name" value="SINGLE-STRANDED-DNA-SPECIFIC EXONUCLEASE RECJ"/>
    <property type="match status" value="1"/>
</dbReference>
<protein>
    <recommendedName>
        <fullName evidence="2">Single-stranded-DNA-specific exonuclease RecJ</fullName>
    </recommendedName>
</protein>
<dbReference type="AlphaFoldDB" id="A0A0G0B033"/>
<name>A0A0G0B033_9BACT</name>
<feature type="coiled-coil region" evidence="6">
    <location>
        <begin position="49"/>
        <end position="76"/>
    </location>
</feature>
<evidence type="ECO:0000259" key="7">
    <source>
        <dbReference type="Pfam" id="PF01368"/>
    </source>
</evidence>
<evidence type="ECO:0000256" key="5">
    <source>
        <dbReference type="ARBA" id="ARBA00022839"/>
    </source>
</evidence>
<dbReference type="InterPro" id="IPR004610">
    <property type="entry name" value="RecJ"/>
</dbReference>
<dbReference type="Pfam" id="PF17768">
    <property type="entry name" value="RecJ_OB"/>
    <property type="match status" value="1"/>
</dbReference>
<proteinExistence type="inferred from homology"/>
<dbReference type="InterPro" id="IPR003156">
    <property type="entry name" value="DHHA1_dom"/>
</dbReference>
<dbReference type="SUPFAM" id="SSF64182">
    <property type="entry name" value="DHH phosphoesterases"/>
    <property type="match status" value="1"/>
</dbReference>
<reference evidence="10 11" key="1">
    <citation type="journal article" date="2015" name="Nature">
        <title>rRNA introns, odd ribosomes, and small enigmatic genomes across a large radiation of phyla.</title>
        <authorList>
            <person name="Brown C.T."/>
            <person name="Hug L.A."/>
            <person name="Thomas B.C."/>
            <person name="Sharon I."/>
            <person name="Castelle C.J."/>
            <person name="Singh A."/>
            <person name="Wilkins M.J."/>
            <person name="Williams K.H."/>
            <person name="Banfield J.F."/>
        </authorList>
    </citation>
    <scope>NUCLEOTIDE SEQUENCE [LARGE SCALE GENOMIC DNA]</scope>
</reference>
<comment type="similarity">
    <text evidence="1">Belongs to the RecJ family.</text>
</comment>
<dbReference type="Pfam" id="PF02272">
    <property type="entry name" value="DHHA1"/>
    <property type="match status" value="1"/>
</dbReference>